<name>A0A495W3U6_9PSEU</name>
<gene>
    <name evidence="1" type="ORF">C8E97_4006</name>
</gene>
<dbReference type="AlphaFoldDB" id="A0A495W3U6"/>
<sequence length="118" mass="13056">MRSDGDKARAGQGVTGERFAGDVLLRLAREGWLVVPPDQASRVIADLEWTLKVVRARVRRAELSRRLRDVVDCDVDPAVDRLVVDAAFAGQVASGTWEQALVELPKYIEAFRIAGGRR</sequence>
<dbReference type="EMBL" id="RBXO01000001">
    <property type="protein sequence ID" value="RKT55343.1"/>
    <property type="molecule type" value="Genomic_DNA"/>
</dbReference>
<accession>A0A495W3U6</accession>
<dbReference type="Proteomes" id="UP000282084">
    <property type="component" value="Unassembled WGS sequence"/>
</dbReference>
<dbReference type="OrthoDB" id="3700546at2"/>
<comment type="caution">
    <text evidence="1">The sequence shown here is derived from an EMBL/GenBank/DDBJ whole genome shotgun (WGS) entry which is preliminary data.</text>
</comment>
<organism evidence="1 2">
    <name type="scientific">Saccharothrix australiensis</name>
    <dbReference type="NCBI Taxonomy" id="2072"/>
    <lineage>
        <taxon>Bacteria</taxon>
        <taxon>Bacillati</taxon>
        <taxon>Actinomycetota</taxon>
        <taxon>Actinomycetes</taxon>
        <taxon>Pseudonocardiales</taxon>
        <taxon>Pseudonocardiaceae</taxon>
        <taxon>Saccharothrix</taxon>
    </lineage>
</organism>
<proteinExistence type="predicted"/>
<protein>
    <submittedName>
        <fullName evidence="1">Uncharacterized protein</fullName>
    </submittedName>
</protein>
<evidence type="ECO:0000313" key="1">
    <source>
        <dbReference type="EMBL" id="RKT55343.1"/>
    </source>
</evidence>
<dbReference type="RefSeq" id="WP_121007056.1">
    <property type="nucleotide sequence ID" value="NZ_RBXO01000001.1"/>
</dbReference>
<keyword evidence="2" id="KW-1185">Reference proteome</keyword>
<reference evidence="1 2" key="1">
    <citation type="submission" date="2018-10" db="EMBL/GenBank/DDBJ databases">
        <title>Sequencing the genomes of 1000 actinobacteria strains.</title>
        <authorList>
            <person name="Klenk H.-P."/>
        </authorList>
    </citation>
    <scope>NUCLEOTIDE SEQUENCE [LARGE SCALE GENOMIC DNA]</scope>
    <source>
        <strain evidence="1 2">DSM 43800</strain>
    </source>
</reference>
<evidence type="ECO:0000313" key="2">
    <source>
        <dbReference type="Proteomes" id="UP000282084"/>
    </source>
</evidence>